<dbReference type="GO" id="GO:0005524">
    <property type="term" value="F:ATP binding"/>
    <property type="evidence" value="ECO:0007669"/>
    <property type="project" value="UniProtKB-KW"/>
</dbReference>
<feature type="compositionally biased region" description="Basic and acidic residues" evidence="7">
    <location>
        <begin position="178"/>
        <end position="196"/>
    </location>
</feature>
<evidence type="ECO:0000259" key="8">
    <source>
        <dbReference type="PROSITE" id="PS50188"/>
    </source>
</evidence>
<feature type="region of interest" description="Disordered" evidence="7">
    <location>
        <begin position="1"/>
        <end position="118"/>
    </location>
</feature>
<dbReference type="InterPro" id="IPR001870">
    <property type="entry name" value="B30.2/SPRY"/>
</dbReference>
<keyword evidence="3" id="KW-0433">Leucine-rich repeat</keyword>
<reference evidence="11" key="1">
    <citation type="submission" date="2024-04" db="EMBL/GenBank/DDBJ databases">
        <title>Salinicola lusitanus LLJ914,a marine bacterium isolated from the Okinawa Trough.</title>
        <authorList>
            <person name="Li J."/>
        </authorList>
    </citation>
    <scope>NUCLEOTIDE SEQUENCE [LARGE SCALE GENOMIC DNA]</scope>
</reference>
<dbReference type="Pfam" id="PF13516">
    <property type="entry name" value="LRR_6"/>
    <property type="match status" value="2"/>
</dbReference>
<keyword evidence="6" id="KW-0067">ATP-binding</keyword>
<dbReference type="FunFam" id="3.40.50.300:FF:001524">
    <property type="entry name" value="Si:dkey-126g1.7"/>
    <property type="match status" value="1"/>
</dbReference>
<feature type="compositionally biased region" description="Basic and acidic residues" evidence="7">
    <location>
        <begin position="207"/>
        <end position="230"/>
    </location>
</feature>
<proteinExistence type="predicted"/>
<name>A0AAW0NXB0_9GOBI</name>
<dbReference type="SMART" id="SM01288">
    <property type="entry name" value="FISNA"/>
    <property type="match status" value="1"/>
</dbReference>
<feature type="compositionally biased region" description="Basic and acidic residues" evidence="7">
    <location>
        <begin position="1"/>
        <end position="26"/>
    </location>
</feature>
<dbReference type="Gene3D" id="3.40.50.300">
    <property type="entry name" value="P-loop containing nucleotide triphosphate hydrolases"/>
    <property type="match status" value="1"/>
</dbReference>
<evidence type="ECO:0000313" key="10">
    <source>
        <dbReference type="EMBL" id="KAK7910532.1"/>
    </source>
</evidence>
<evidence type="ECO:0000256" key="5">
    <source>
        <dbReference type="ARBA" id="ARBA00022741"/>
    </source>
</evidence>
<dbReference type="SUPFAM" id="SSF52047">
    <property type="entry name" value="RNI-like"/>
    <property type="match status" value="1"/>
</dbReference>
<dbReference type="InterPro" id="IPR003879">
    <property type="entry name" value="Butyrophylin_SPRY"/>
</dbReference>
<dbReference type="PROSITE" id="PS50188">
    <property type="entry name" value="B302_SPRY"/>
    <property type="match status" value="1"/>
</dbReference>
<feature type="compositionally biased region" description="Basic and acidic residues" evidence="7">
    <location>
        <begin position="36"/>
        <end position="66"/>
    </location>
</feature>
<dbReference type="Pfam" id="PF17776">
    <property type="entry name" value="NLRC4_HD2"/>
    <property type="match status" value="1"/>
</dbReference>
<evidence type="ECO:0000256" key="3">
    <source>
        <dbReference type="ARBA" id="ARBA00022614"/>
    </source>
</evidence>
<dbReference type="PROSITE" id="PS50837">
    <property type="entry name" value="NACHT"/>
    <property type="match status" value="1"/>
</dbReference>
<gene>
    <name evidence="10" type="ORF">WMY93_015216</name>
</gene>
<dbReference type="InterPro" id="IPR003877">
    <property type="entry name" value="SPRY_dom"/>
</dbReference>
<dbReference type="Pfam" id="PF05729">
    <property type="entry name" value="NACHT"/>
    <property type="match status" value="1"/>
</dbReference>
<dbReference type="EMBL" id="JBBPFD010000010">
    <property type="protein sequence ID" value="KAK7910532.1"/>
    <property type="molecule type" value="Genomic_DNA"/>
</dbReference>
<dbReference type="Gene3D" id="3.80.10.10">
    <property type="entry name" value="Ribonuclease Inhibitor"/>
    <property type="match status" value="2"/>
</dbReference>
<evidence type="ECO:0000259" key="9">
    <source>
        <dbReference type="PROSITE" id="PS50837"/>
    </source>
</evidence>
<dbReference type="SMART" id="SM00368">
    <property type="entry name" value="LRR_RI"/>
    <property type="match status" value="4"/>
</dbReference>
<dbReference type="PANTHER" id="PTHR24106">
    <property type="entry name" value="NACHT, LRR AND CARD DOMAINS-CONTAINING"/>
    <property type="match status" value="1"/>
</dbReference>
<dbReference type="InterPro" id="IPR032675">
    <property type="entry name" value="LRR_dom_sf"/>
</dbReference>
<evidence type="ECO:0000256" key="1">
    <source>
        <dbReference type="ARBA" id="ARBA00004496"/>
    </source>
</evidence>
<evidence type="ECO:0000256" key="2">
    <source>
        <dbReference type="ARBA" id="ARBA00022490"/>
    </source>
</evidence>
<dbReference type="InterPro" id="IPR051261">
    <property type="entry name" value="NLR"/>
</dbReference>
<dbReference type="InterPro" id="IPR027417">
    <property type="entry name" value="P-loop_NTPase"/>
</dbReference>
<dbReference type="Gene3D" id="2.60.120.920">
    <property type="match status" value="1"/>
</dbReference>
<dbReference type="GO" id="GO:0005737">
    <property type="term" value="C:cytoplasm"/>
    <property type="evidence" value="ECO:0007669"/>
    <property type="project" value="UniProtKB-SubCell"/>
</dbReference>
<accession>A0AAW0NXB0</accession>
<dbReference type="Pfam" id="PF13765">
    <property type="entry name" value="PRY"/>
    <property type="match status" value="1"/>
</dbReference>
<keyword evidence="2" id="KW-0963">Cytoplasm</keyword>
<comment type="caution">
    <text evidence="10">The sequence shown here is derived from an EMBL/GenBank/DDBJ whole genome shotgun (WGS) entry which is preliminary data.</text>
</comment>
<feature type="domain" description="B30.2/SPRY" evidence="8">
    <location>
        <begin position="1127"/>
        <end position="1325"/>
    </location>
</feature>
<feature type="compositionally biased region" description="Basic and acidic residues" evidence="7">
    <location>
        <begin position="75"/>
        <end position="106"/>
    </location>
</feature>
<feature type="domain" description="NACHT" evidence="9">
    <location>
        <begin position="395"/>
        <end position="527"/>
    </location>
</feature>
<keyword evidence="5" id="KW-0547">Nucleotide-binding</keyword>
<feature type="compositionally biased region" description="Low complexity" evidence="7">
    <location>
        <begin position="168"/>
        <end position="177"/>
    </location>
</feature>
<dbReference type="PROSITE" id="PS51450">
    <property type="entry name" value="LRR"/>
    <property type="match status" value="1"/>
</dbReference>
<dbReference type="InterPro" id="IPR006574">
    <property type="entry name" value="PRY"/>
</dbReference>
<dbReference type="InterPro" id="IPR001611">
    <property type="entry name" value="Leu-rich_rpt"/>
</dbReference>
<keyword evidence="11" id="KW-1185">Reference proteome</keyword>
<feature type="compositionally biased region" description="Pro residues" evidence="7">
    <location>
        <begin position="155"/>
        <end position="167"/>
    </location>
</feature>
<evidence type="ECO:0000256" key="6">
    <source>
        <dbReference type="ARBA" id="ARBA00022840"/>
    </source>
</evidence>
<dbReference type="InterPro" id="IPR043136">
    <property type="entry name" value="B30.2/SPRY_sf"/>
</dbReference>
<dbReference type="InterPro" id="IPR041075">
    <property type="entry name" value="NOD1/2_WH"/>
</dbReference>
<evidence type="ECO:0000256" key="7">
    <source>
        <dbReference type="SAM" id="MobiDB-lite"/>
    </source>
</evidence>
<protein>
    <recommendedName>
        <fullName evidence="12">NACHT, LRR and PYD domains-containing protein 12-like</fullName>
    </recommendedName>
</protein>
<comment type="subcellular location">
    <subcellularLocation>
        <location evidence="1">Cytoplasm</location>
    </subcellularLocation>
</comment>
<dbReference type="PRINTS" id="PR01407">
    <property type="entry name" value="BUTYPHLNCDUF"/>
</dbReference>
<organism evidence="10 11">
    <name type="scientific">Mugilogobius chulae</name>
    <name type="common">yellowstripe goby</name>
    <dbReference type="NCBI Taxonomy" id="88201"/>
    <lineage>
        <taxon>Eukaryota</taxon>
        <taxon>Metazoa</taxon>
        <taxon>Chordata</taxon>
        <taxon>Craniata</taxon>
        <taxon>Vertebrata</taxon>
        <taxon>Euteleostomi</taxon>
        <taxon>Actinopterygii</taxon>
        <taxon>Neopterygii</taxon>
        <taxon>Teleostei</taxon>
        <taxon>Neoteleostei</taxon>
        <taxon>Acanthomorphata</taxon>
        <taxon>Gobiaria</taxon>
        <taxon>Gobiiformes</taxon>
        <taxon>Gobioidei</taxon>
        <taxon>Gobiidae</taxon>
        <taxon>Gobionellinae</taxon>
        <taxon>Mugilogobius</taxon>
    </lineage>
</organism>
<dbReference type="InterPro" id="IPR007111">
    <property type="entry name" value="NACHT_NTPase"/>
</dbReference>
<dbReference type="Pfam" id="PF00622">
    <property type="entry name" value="SPRY"/>
    <property type="match status" value="1"/>
</dbReference>
<evidence type="ECO:0008006" key="12">
    <source>
        <dbReference type="Google" id="ProtNLM"/>
    </source>
</evidence>
<dbReference type="InterPro" id="IPR029495">
    <property type="entry name" value="NACHT-assoc"/>
</dbReference>
<feature type="region of interest" description="Disordered" evidence="7">
    <location>
        <begin position="143"/>
        <end position="234"/>
    </location>
</feature>
<dbReference type="Pfam" id="PF14484">
    <property type="entry name" value="FISNA"/>
    <property type="match status" value="1"/>
</dbReference>
<keyword evidence="4" id="KW-0677">Repeat</keyword>
<dbReference type="Pfam" id="PF17779">
    <property type="entry name" value="WHD_NOD2"/>
    <property type="match status" value="1"/>
</dbReference>
<dbReference type="InterPro" id="IPR041267">
    <property type="entry name" value="NLRP_HD2"/>
</dbReference>
<dbReference type="SMART" id="SM00449">
    <property type="entry name" value="SPRY"/>
    <property type="match status" value="1"/>
</dbReference>
<dbReference type="SMART" id="SM00589">
    <property type="entry name" value="PRY"/>
    <property type="match status" value="1"/>
</dbReference>
<evidence type="ECO:0000256" key="4">
    <source>
        <dbReference type="ARBA" id="ARBA00022737"/>
    </source>
</evidence>
<dbReference type="Proteomes" id="UP001460270">
    <property type="component" value="Unassembled WGS sequence"/>
</dbReference>
<dbReference type="SUPFAM" id="SSF49899">
    <property type="entry name" value="Concanavalin A-like lectins/glucanases"/>
    <property type="match status" value="1"/>
</dbReference>
<evidence type="ECO:0000313" key="11">
    <source>
        <dbReference type="Proteomes" id="UP001460270"/>
    </source>
</evidence>
<dbReference type="InterPro" id="IPR013320">
    <property type="entry name" value="ConA-like_dom_sf"/>
</dbReference>
<sequence length="1325" mass="150262">MKRERVKKIDTDKRKGKEKEREERVEKGRKKKRRERERERNRERKERKREKEEERGKRERDREERVRKGRKKKGGREGEREEKAREEKQKGNKESKERGRGCECERKRKKRHSFPKFDFCTSQVKVKVKCNCSETTQTQRVKRDWTLSLFYNMDPPGPGPGSKPRPGPGLKSVSLKSDVSKDEPPWFKEDPPEDQRPGPAPSSVSLKSDKSKDEPLWFKEDPPEDQREPGSQEQLDATFRRLEKVVLAFVKEQLQKLHRLLASDYPECSESEEEEQSSREVLNITLDFLRRMDQEQLAQRLQHRTAVGVCRNKLKSDLQQRFSRVFEGVAKAGDSAPLNQIYTELYITEGGASEVNQEHEVRLMESTSRRASAPEKTITCEDMFKPHPHSPEPIRLVLTKGVAGVGKTVLTQKFSLDWAEGRSHQELQLLFPFTFRELNVLRDTQFSLVELLHHFFSPTKALCSFQQLQVLFIFDGLDECRLPLDFSQTRVLTDPTESVSVDVLLVNLIRGSLLPSALLWITTRPAAANQIPAVCISMVTEVQGFTDSQKEQYFRKRFTNQADTIISHIKSIRSLYIMSYIPVFCWILSTVIQKLLEQTEQPELPRTLTQMYVHFLVVQAKVQNIKYQQGSGADLHWTPETRDMVLSLAKLAFEQLQKGNLIFYETDLRECRLDAAAASVYSGVFTQVFREEPGLYQDKVYCFIHLSLQEFLAALHVHQTFAESGVNLLKIQKTPFFTRLIISKDILYCSAVDQALRSRNGHLDLFLRFLLGLSVSTNQRLLQGLVTLTGRSPGPVQETVMYIKKKLNEKDLSAERSLNLLHCLNELNDHSLLEEIQECIRKGLVSELRSPALWSALCFLLLSSDSDLEELDLRKYSPTETALLGLLPVVKASTKAILFGCGLSSHCCGPLASVLSSSSLTHLVLSNNDLQDSGVELLCDGLKSAACRLETLSGTSFYRVQCRKGPPKVRKVSLRDSRQTARSKAHCLAVSKCTNTLEQSVQLIADRLPTAKRYVSLCGLSSHCCGPLASVLSSSSLTHLDLSNNDLQDSGVELLCDGLKSAACRLETLRLSGCLVSQRGGVALASALSSAHSRVSELDLSYNHPGPSAEFLTALRDDPQRQLDSLRLDPAGEQWMVPGLRKYSCEFSLDPNTAHRKLQLSKNKRTVSCVWEQQKNEHHMDRFTDCWQVLSCTGLRGRCYWEVDWNGRDVCVAVSYKGIKRRGEREECEFGGNDQSWSLWIGRYGFYSFHHDSKVTNIYSSSSFSPSGRVSVLLDSEAGSLSFYEVGAKGKLSHIHTASCSFTEPLIPGLGLDCGIIVSLCLWWI</sequence>